<evidence type="ECO:0000259" key="7">
    <source>
        <dbReference type="PROSITE" id="PS51900"/>
    </source>
</evidence>
<dbReference type="InterPro" id="IPR010998">
    <property type="entry name" value="Integrase_recombinase_N"/>
</dbReference>
<dbReference type="Gene3D" id="1.10.443.10">
    <property type="entry name" value="Intergrase catalytic core"/>
    <property type="match status" value="1"/>
</dbReference>
<evidence type="ECO:0000256" key="1">
    <source>
        <dbReference type="ARBA" id="ARBA00008857"/>
    </source>
</evidence>
<protein>
    <submittedName>
        <fullName evidence="8">Site-specific recombinase XerD</fullName>
    </submittedName>
</protein>
<dbReference type="RefSeq" id="WP_074256152.1">
    <property type="nucleotide sequence ID" value="NZ_FSRL01000001.1"/>
</dbReference>
<evidence type="ECO:0000256" key="2">
    <source>
        <dbReference type="ARBA" id="ARBA00022908"/>
    </source>
</evidence>
<dbReference type="InterPro" id="IPR044068">
    <property type="entry name" value="CB"/>
</dbReference>
<evidence type="ECO:0000256" key="4">
    <source>
        <dbReference type="ARBA" id="ARBA00023172"/>
    </source>
</evidence>
<accession>A0A1N6FZS8</accession>
<dbReference type="GO" id="GO:0003677">
    <property type="term" value="F:DNA binding"/>
    <property type="evidence" value="ECO:0007669"/>
    <property type="project" value="UniProtKB-UniRule"/>
</dbReference>
<keyword evidence="2" id="KW-0229">DNA integration</keyword>
<evidence type="ECO:0000256" key="3">
    <source>
        <dbReference type="ARBA" id="ARBA00023125"/>
    </source>
</evidence>
<keyword evidence="9" id="KW-1185">Reference proteome</keyword>
<dbReference type="Proteomes" id="UP000184932">
    <property type="component" value="Unassembled WGS sequence"/>
</dbReference>
<dbReference type="Pfam" id="PF20172">
    <property type="entry name" value="DUF6538"/>
    <property type="match status" value="1"/>
</dbReference>
<dbReference type="OrthoDB" id="7222937at2"/>
<evidence type="ECO:0000313" key="9">
    <source>
        <dbReference type="Proteomes" id="UP000184932"/>
    </source>
</evidence>
<dbReference type="PROSITE" id="PS51898">
    <property type="entry name" value="TYR_RECOMBINASE"/>
    <property type="match status" value="1"/>
</dbReference>
<keyword evidence="4" id="KW-0233">DNA recombination</keyword>
<dbReference type="AlphaFoldDB" id="A0A1N6FZS8"/>
<feature type="domain" description="Tyr recombinase" evidence="6">
    <location>
        <begin position="234"/>
        <end position="411"/>
    </location>
</feature>
<evidence type="ECO:0000313" key="8">
    <source>
        <dbReference type="EMBL" id="SIO00702.1"/>
    </source>
</evidence>
<dbReference type="GO" id="GO:0006310">
    <property type="term" value="P:DNA recombination"/>
    <property type="evidence" value="ECO:0007669"/>
    <property type="project" value="UniProtKB-KW"/>
</dbReference>
<reference evidence="9" key="1">
    <citation type="submission" date="2016-11" db="EMBL/GenBank/DDBJ databases">
        <authorList>
            <person name="Varghese N."/>
            <person name="Submissions S."/>
        </authorList>
    </citation>
    <scope>NUCLEOTIDE SEQUENCE [LARGE SCALE GENOMIC DNA]</scope>
    <source>
        <strain evidence="9">DSM 29440</strain>
    </source>
</reference>
<organism evidence="8 9">
    <name type="scientific">Vannielia litorea</name>
    <dbReference type="NCBI Taxonomy" id="1217970"/>
    <lineage>
        <taxon>Bacteria</taxon>
        <taxon>Pseudomonadati</taxon>
        <taxon>Pseudomonadota</taxon>
        <taxon>Alphaproteobacteria</taxon>
        <taxon>Rhodobacterales</taxon>
        <taxon>Paracoccaceae</taxon>
        <taxon>Vannielia</taxon>
    </lineage>
</organism>
<proteinExistence type="inferred from homology"/>
<dbReference type="EMBL" id="FSRL01000001">
    <property type="protein sequence ID" value="SIO00702.1"/>
    <property type="molecule type" value="Genomic_DNA"/>
</dbReference>
<dbReference type="InterPro" id="IPR050090">
    <property type="entry name" value="Tyrosine_recombinase_XerCD"/>
</dbReference>
<dbReference type="InterPro" id="IPR013762">
    <property type="entry name" value="Integrase-like_cat_sf"/>
</dbReference>
<dbReference type="InterPro" id="IPR046668">
    <property type="entry name" value="DUF6538"/>
</dbReference>
<dbReference type="STRING" id="1217970.SAMN05444002_2086"/>
<feature type="domain" description="Core-binding (CB)" evidence="7">
    <location>
        <begin position="127"/>
        <end position="205"/>
    </location>
</feature>
<dbReference type="PROSITE" id="PS51900">
    <property type="entry name" value="CB"/>
    <property type="match status" value="1"/>
</dbReference>
<evidence type="ECO:0000256" key="5">
    <source>
        <dbReference type="PROSITE-ProRule" id="PRU01248"/>
    </source>
</evidence>
<comment type="similarity">
    <text evidence="1">Belongs to the 'phage' integrase family.</text>
</comment>
<dbReference type="Gene3D" id="1.10.150.130">
    <property type="match status" value="1"/>
</dbReference>
<gene>
    <name evidence="8" type="ORF">SAMN05444002_2086</name>
</gene>
<dbReference type="PANTHER" id="PTHR30349:SF41">
    <property type="entry name" value="INTEGRASE_RECOMBINASE PROTEIN MJ0367-RELATED"/>
    <property type="match status" value="1"/>
</dbReference>
<dbReference type="SUPFAM" id="SSF56349">
    <property type="entry name" value="DNA breaking-rejoining enzymes"/>
    <property type="match status" value="1"/>
</dbReference>
<dbReference type="InterPro" id="IPR002104">
    <property type="entry name" value="Integrase_catalytic"/>
</dbReference>
<dbReference type="PANTHER" id="PTHR30349">
    <property type="entry name" value="PHAGE INTEGRASE-RELATED"/>
    <property type="match status" value="1"/>
</dbReference>
<keyword evidence="3 5" id="KW-0238">DNA-binding</keyword>
<dbReference type="GO" id="GO:0015074">
    <property type="term" value="P:DNA integration"/>
    <property type="evidence" value="ECO:0007669"/>
    <property type="project" value="UniProtKB-KW"/>
</dbReference>
<dbReference type="Pfam" id="PF00589">
    <property type="entry name" value="Phage_integrase"/>
    <property type="match status" value="1"/>
</dbReference>
<sequence length="435" mass="48908">MPKYLQQRRRRWYAVLDIPKSLRPRYGGKPRFVQSLETDSLSAAERRAPLLVAKWKAELEAVRSGNAQPLQDLRDVAAEWNAELDGAASDEQRLALEMILQDKAEELEGTRPGAGRPFFKLATGQWTETASLVEDWLATLDNEAKTIDMKRSDLARLSTRFRVLQKIDRKAVLQWVDHLHRAESLKLATVRRIISACRGYWAHLQRTHVVADDKEPFRDVVPRAARKSKSEVADKRRPFTDSDVVQLLHASLSDNDRSLASLIWMGMWTGCRIEELCALKASEVASDRFMIEDAKSEAGWREVPIHSSLNASLQSLCASSKDGFVLGGLTSNKYGDRSNAVGKRFGRLKTRLGYDHRLVFHSLRKTVTTQLDAAGVPEAVSARILGHDIPTMTYGLYSGGAPFETKRDALEVLKYPLRGDEEDALRATERALRAS</sequence>
<name>A0A1N6FZS8_9RHOB</name>
<dbReference type="InterPro" id="IPR011010">
    <property type="entry name" value="DNA_brk_join_enz"/>
</dbReference>
<evidence type="ECO:0000259" key="6">
    <source>
        <dbReference type="PROSITE" id="PS51898"/>
    </source>
</evidence>